<proteinExistence type="predicted"/>
<dbReference type="OrthoDB" id="6462103at2"/>
<dbReference type="PANTHER" id="PTHR42756">
    <property type="entry name" value="TRANSCRIPTIONAL REGULATOR, MARR"/>
    <property type="match status" value="1"/>
</dbReference>
<evidence type="ECO:0000259" key="4">
    <source>
        <dbReference type="PROSITE" id="PS50995"/>
    </source>
</evidence>
<dbReference type="AlphaFoldDB" id="A0A660E0F4"/>
<keyword evidence="1" id="KW-0805">Transcription regulation</keyword>
<evidence type="ECO:0000256" key="1">
    <source>
        <dbReference type="ARBA" id="ARBA00023015"/>
    </source>
</evidence>
<keyword evidence="2" id="KW-0238">DNA-binding</keyword>
<dbReference type="GO" id="GO:0003677">
    <property type="term" value="F:DNA binding"/>
    <property type="evidence" value="ECO:0007669"/>
    <property type="project" value="UniProtKB-KW"/>
</dbReference>
<gene>
    <name evidence="5" type="ORF">MUDAN_MDHGFNIF_00849</name>
</gene>
<name>A0A660E0F4_9LACO</name>
<feature type="domain" description="HTH marR-type" evidence="4">
    <location>
        <begin position="1"/>
        <end position="133"/>
    </location>
</feature>
<evidence type="ECO:0000313" key="6">
    <source>
        <dbReference type="Proteomes" id="UP000289996"/>
    </source>
</evidence>
<organism evidence="5 6">
    <name type="scientific">Lactiplantibacillus mudanjiangensis</name>
    <dbReference type="NCBI Taxonomy" id="1296538"/>
    <lineage>
        <taxon>Bacteria</taxon>
        <taxon>Bacillati</taxon>
        <taxon>Bacillota</taxon>
        <taxon>Bacilli</taxon>
        <taxon>Lactobacillales</taxon>
        <taxon>Lactobacillaceae</taxon>
        <taxon>Lactiplantibacillus</taxon>
    </lineage>
</organism>
<dbReference type="GO" id="GO:0003700">
    <property type="term" value="F:DNA-binding transcription factor activity"/>
    <property type="evidence" value="ECO:0007669"/>
    <property type="project" value="InterPro"/>
</dbReference>
<dbReference type="PANTHER" id="PTHR42756:SF2">
    <property type="entry name" value="MARR FAMILY REGULATORY PROTEIN"/>
    <property type="match status" value="1"/>
</dbReference>
<dbReference type="InterPro" id="IPR036388">
    <property type="entry name" value="WH-like_DNA-bd_sf"/>
</dbReference>
<keyword evidence="6" id="KW-1185">Reference proteome</keyword>
<dbReference type="SMART" id="SM00347">
    <property type="entry name" value="HTH_MARR"/>
    <property type="match status" value="1"/>
</dbReference>
<sequence>MIPTLRLMGTISRMIMNEGNQRFAQYGLNNNQFIYLIRICEQPGLFFGQLADQMKMDRTTNYRAVQNLIKKGYVVKTTQPDNKKVRCLYPTEAGQALYPQLHAYEQWCAELVAENLTPGQRQVLFEDLSLVAEQVQTAIESSVK</sequence>
<dbReference type="EMBL" id="UYIG01000130">
    <property type="protein sequence ID" value="VDG29167.1"/>
    <property type="molecule type" value="Genomic_DNA"/>
</dbReference>
<accession>A0A660E0F4</accession>
<evidence type="ECO:0000256" key="3">
    <source>
        <dbReference type="ARBA" id="ARBA00023163"/>
    </source>
</evidence>
<keyword evidence="3" id="KW-0804">Transcription</keyword>
<evidence type="ECO:0000313" key="5">
    <source>
        <dbReference type="EMBL" id="VDG29167.1"/>
    </source>
</evidence>
<evidence type="ECO:0000256" key="2">
    <source>
        <dbReference type="ARBA" id="ARBA00023125"/>
    </source>
</evidence>
<dbReference type="PROSITE" id="PS50995">
    <property type="entry name" value="HTH_MARR_2"/>
    <property type="match status" value="1"/>
</dbReference>
<dbReference type="Pfam" id="PF12802">
    <property type="entry name" value="MarR_2"/>
    <property type="match status" value="1"/>
</dbReference>
<reference evidence="5 6" key="1">
    <citation type="submission" date="2018-11" db="EMBL/GenBank/DDBJ databases">
        <authorList>
            <person name="Wuyts S."/>
        </authorList>
    </citation>
    <scope>NUCLEOTIDE SEQUENCE [LARGE SCALE GENOMIC DNA]</scope>
    <source>
        <strain evidence="5">Lactobacillus mudanjiangensis AMBF249</strain>
    </source>
</reference>
<dbReference type="SUPFAM" id="SSF46785">
    <property type="entry name" value="Winged helix' DNA-binding domain"/>
    <property type="match status" value="1"/>
</dbReference>
<protein>
    <submittedName>
        <fullName evidence="5">Transcription regulator [Lactobacillus plantarum JDM1]</fullName>
    </submittedName>
</protein>
<dbReference type="Proteomes" id="UP000289996">
    <property type="component" value="Unassembled WGS sequence"/>
</dbReference>
<dbReference type="InterPro" id="IPR000835">
    <property type="entry name" value="HTH_MarR-typ"/>
</dbReference>
<dbReference type="Gene3D" id="1.10.10.10">
    <property type="entry name" value="Winged helix-like DNA-binding domain superfamily/Winged helix DNA-binding domain"/>
    <property type="match status" value="1"/>
</dbReference>
<dbReference type="InterPro" id="IPR036390">
    <property type="entry name" value="WH_DNA-bd_sf"/>
</dbReference>